<dbReference type="SUPFAM" id="SSF161098">
    <property type="entry name" value="MetI-like"/>
    <property type="match status" value="1"/>
</dbReference>
<dbReference type="eggNOG" id="COG4149">
    <property type="taxonomic scope" value="Bacteria"/>
</dbReference>
<accession>A0A081LFW1</accession>
<comment type="function">
    <text evidence="10">Part of the binding-protein-dependent transport system for molybdenum; probably responsible for the translocation of the substrate across the membrane.</text>
</comment>
<evidence type="ECO:0000256" key="5">
    <source>
        <dbReference type="ARBA" id="ARBA00022505"/>
    </source>
</evidence>
<keyword evidence="8 9" id="KW-0472">Membrane</keyword>
<feature type="transmembrane region" description="Helical" evidence="9">
    <location>
        <begin position="91"/>
        <end position="109"/>
    </location>
</feature>
<evidence type="ECO:0000256" key="2">
    <source>
        <dbReference type="ARBA" id="ARBA00007069"/>
    </source>
</evidence>
<feature type="transmembrane region" description="Helical" evidence="9">
    <location>
        <begin position="12"/>
        <end position="38"/>
    </location>
</feature>
<dbReference type="Gene3D" id="1.10.3720.10">
    <property type="entry name" value="MetI-like"/>
    <property type="match status" value="1"/>
</dbReference>
<keyword evidence="3 9" id="KW-0813">Transport</keyword>
<keyword evidence="6 9" id="KW-0812">Transmembrane</keyword>
<feature type="transmembrane region" description="Helical" evidence="9">
    <location>
        <begin position="198"/>
        <end position="216"/>
    </location>
</feature>
<dbReference type="Proteomes" id="UP000028091">
    <property type="component" value="Unassembled WGS sequence"/>
</dbReference>
<dbReference type="InterPro" id="IPR000515">
    <property type="entry name" value="MetI-like"/>
</dbReference>
<reference evidence="12 13" key="1">
    <citation type="submission" date="2012-09" db="EMBL/GenBank/DDBJ databases">
        <title>Genome Sequence of Bacillus sp. DW5-4.</title>
        <authorList>
            <person name="Lai Q."/>
            <person name="Liu Y."/>
            <person name="Shao Z."/>
        </authorList>
    </citation>
    <scope>NUCLEOTIDE SEQUENCE [LARGE SCALE GENOMIC DNA]</scope>
    <source>
        <strain evidence="12 13">DW5-4</strain>
    </source>
</reference>
<name>A0A081LFW1_9BACI</name>
<dbReference type="RefSeq" id="WP_034316823.1">
    <property type="nucleotide sequence ID" value="NZ_JOTP01000001.1"/>
</dbReference>
<organism evidence="12 13">
    <name type="scientific">Bacillus zhangzhouensis</name>
    <dbReference type="NCBI Taxonomy" id="1178540"/>
    <lineage>
        <taxon>Bacteria</taxon>
        <taxon>Bacillati</taxon>
        <taxon>Bacillota</taxon>
        <taxon>Bacilli</taxon>
        <taxon>Bacillales</taxon>
        <taxon>Bacillaceae</taxon>
        <taxon>Bacillus</taxon>
    </lineage>
</organism>
<protein>
    <recommendedName>
        <fullName evidence="10">Molybdenum transport system permease</fullName>
    </recommendedName>
</protein>
<dbReference type="PROSITE" id="PS50928">
    <property type="entry name" value="ABC_TM1"/>
    <property type="match status" value="1"/>
</dbReference>
<gene>
    <name evidence="12" type="ORF">BA70_00670</name>
</gene>
<evidence type="ECO:0000256" key="3">
    <source>
        <dbReference type="ARBA" id="ARBA00022448"/>
    </source>
</evidence>
<feature type="transmembrane region" description="Helical" evidence="9">
    <location>
        <begin position="50"/>
        <end position="71"/>
    </location>
</feature>
<dbReference type="InterPro" id="IPR011867">
    <property type="entry name" value="ModB_ABC"/>
</dbReference>
<comment type="similarity">
    <text evidence="2 10">Belongs to the binding-protein-dependent transport system permease family. CysTW subfamily.</text>
</comment>
<evidence type="ECO:0000256" key="9">
    <source>
        <dbReference type="RuleBase" id="RU363032"/>
    </source>
</evidence>
<dbReference type="GO" id="GO:0005886">
    <property type="term" value="C:plasma membrane"/>
    <property type="evidence" value="ECO:0007669"/>
    <property type="project" value="UniProtKB-SubCell"/>
</dbReference>
<evidence type="ECO:0000256" key="8">
    <source>
        <dbReference type="ARBA" id="ARBA00023136"/>
    </source>
</evidence>
<dbReference type="NCBIfam" id="TIGR02141">
    <property type="entry name" value="modB_ABC"/>
    <property type="match status" value="1"/>
</dbReference>
<evidence type="ECO:0000256" key="6">
    <source>
        <dbReference type="ARBA" id="ARBA00022692"/>
    </source>
</evidence>
<evidence type="ECO:0000313" key="13">
    <source>
        <dbReference type="Proteomes" id="UP000028091"/>
    </source>
</evidence>
<feature type="domain" description="ABC transmembrane type-1" evidence="11">
    <location>
        <begin position="12"/>
        <end position="216"/>
    </location>
</feature>
<dbReference type="CDD" id="cd06261">
    <property type="entry name" value="TM_PBP2"/>
    <property type="match status" value="1"/>
</dbReference>
<dbReference type="Pfam" id="PF00528">
    <property type="entry name" value="BPD_transp_1"/>
    <property type="match status" value="1"/>
</dbReference>
<keyword evidence="7 9" id="KW-1133">Transmembrane helix</keyword>
<keyword evidence="5 10" id="KW-0500">Molybdenum</keyword>
<feature type="transmembrane region" description="Helical" evidence="9">
    <location>
        <begin position="137"/>
        <end position="159"/>
    </location>
</feature>
<dbReference type="GO" id="GO:0015098">
    <property type="term" value="F:molybdate ion transmembrane transporter activity"/>
    <property type="evidence" value="ECO:0007669"/>
    <property type="project" value="UniProtKB-UniRule"/>
</dbReference>
<evidence type="ECO:0000256" key="1">
    <source>
        <dbReference type="ARBA" id="ARBA00004651"/>
    </source>
</evidence>
<evidence type="ECO:0000313" key="12">
    <source>
        <dbReference type="EMBL" id="KEP28137.1"/>
    </source>
</evidence>
<comment type="subcellular location">
    <subcellularLocation>
        <location evidence="1 9">Cell membrane</location>
        <topology evidence="1 9">Multi-pass membrane protein</topology>
    </subcellularLocation>
</comment>
<evidence type="ECO:0000256" key="7">
    <source>
        <dbReference type="ARBA" id="ARBA00022989"/>
    </source>
</evidence>
<evidence type="ECO:0000259" key="11">
    <source>
        <dbReference type="PROSITE" id="PS50928"/>
    </source>
</evidence>
<proteinExistence type="inferred from homology"/>
<dbReference type="EMBL" id="JOTP01000001">
    <property type="protein sequence ID" value="KEP28137.1"/>
    <property type="molecule type" value="Genomic_DNA"/>
</dbReference>
<sequence>MPMLTEDFLSPIWLSIQVAIVSGLLATVFGTTIGFWMARTSFKGKMIVETLLMMPLVLPPTVVGFLLLVMFGKHSVIGSAIEWIFHQPVIFTWWAAVIASTVVAFPLMYQSAKAGFSTIESDIEGAAKVDGAHSFQVFAYITVPLALPSLLSGSVLSFARALGEFGATLMFAGNIPGKTQTLPTAIYVAIDSGRMELAWTWTICIVILSFIMLLAVRRSST</sequence>
<evidence type="ECO:0000256" key="10">
    <source>
        <dbReference type="RuleBase" id="RU365097"/>
    </source>
</evidence>
<keyword evidence="13" id="KW-1185">Reference proteome</keyword>
<keyword evidence="4 10" id="KW-1003">Cell membrane</keyword>
<dbReference type="OrthoDB" id="9795403at2"/>
<dbReference type="AlphaFoldDB" id="A0A081LFW1"/>
<evidence type="ECO:0000256" key="4">
    <source>
        <dbReference type="ARBA" id="ARBA00022475"/>
    </source>
</evidence>
<dbReference type="PANTHER" id="PTHR30183:SF3">
    <property type="entry name" value="MOLYBDENUM TRANSPORT SYSTEM PERMEASE PROTEIN MODB"/>
    <property type="match status" value="1"/>
</dbReference>
<dbReference type="InterPro" id="IPR035906">
    <property type="entry name" value="MetI-like_sf"/>
</dbReference>
<dbReference type="PANTHER" id="PTHR30183">
    <property type="entry name" value="MOLYBDENUM TRANSPORT SYSTEM PERMEASE PROTEIN MODB"/>
    <property type="match status" value="1"/>
</dbReference>
<comment type="caution">
    <text evidence="12">The sequence shown here is derived from an EMBL/GenBank/DDBJ whole genome shotgun (WGS) entry which is preliminary data.</text>
</comment>
<dbReference type="FunFam" id="1.10.3720.10:FF:000050">
    <property type="entry name" value="Molybdenum transport system permease"/>
    <property type="match status" value="1"/>
</dbReference>